<dbReference type="OrthoDB" id="6285106at2759"/>
<proteinExistence type="predicted"/>
<evidence type="ECO:0000256" key="4">
    <source>
        <dbReference type="ARBA" id="ARBA00022989"/>
    </source>
</evidence>
<dbReference type="Pfam" id="PF01437">
    <property type="entry name" value="PSI"/>
    <property type="match status" value="1"/>
</dbReference>
<comment type="subcellular location">
    <subcellularLocation>
        <location evidence="1">Membrane</location>
        <topology evidence="1">Single-pass type I membrane protein</topology>
    </subcellularLocation>
</comment>
<evidence type="ECO:0000259" key="9">
    <source>
        <dbReference type="SMART" id="SM00423"/>
    </source>
</evidence>
<dbReference type="PANTHER" id="PTHR13055">
    <property type="entry name" value="TUMOR ENDOTHELIAL MARKER 7 RELATED"/>
    <property type="match status" value="1"/>
</dbReference>
<keyword evidence="4 8" id="KW-1133">Transmembrane helix</keyword>
<keyword evidence="2 8" id="KW-0812">Transmembrane</keyword>
<keyword evidence="11" id="KW-1185">Reference proteome</keyword>
<dbReference type="EMBL" id="CADEPI010000655">
    <property type="protein sequence ID" value="CAB3387957.1"/>
    <property type="molecule type" value="Genomic_DNA"/>
</dbReference>
<dbReference type="InterPro" id="IPR002165">
    <property type="entry name" value="Plexin_repeat"/>
</dbReference>
<protein>
    <recommendedName>
        <fullName evidence="9">PSI domain-containing protein</fullName>
    </recommendedName>
</protein>
<sequence length="330" mass="37562">MLSDSHRRAATVKLSFEFPFYGHLVRNVTVATGGFLYTGDYVHAWLTATQYIAPLMANFDTSASNESFVKYVDNGTAFTVQWENIHLKDRAEKGAFTFQVTLHKNGNIVFVYKNIPAKITDIEDAHHPVKIGISDAYVVDKNIFFVRKKTIYEYHRVQFTKNDVQNSTIIFLLALPTCSTLKDCASCLESNIGFECVWCPSTERCSDGVDRSRQEWLAKECHLANQTKKDECSASERRMPSSTVEPPYDLPPQAPALEVRQEQEEQGSGSYFAVAFGVLLSVLVLSFVVWAVYAYFNPHSSSGQFLIRYRPNQWQWRRGEARYMAATIHM</sequence>
<dbReference type="PANTHER" id="PTHR13055:SF12">
    <property type="entry name" value="LD40707P"/>
    <property type="match status" value="1"/>
</dbReference>
<feature type="transmembrane region" description="Helical" evidence="8">
    <location>
        <begin position="271"/>
        <end position="296"/>
    </location>
</feature>
<evidence type="ECO:0000256" key="7">
    <source>
        <dbReference type="SAM" id="MobiDB-lite"/>
    </source>
</evidence>
<dbReference type="Proteomes" id="UP000494165">
    <property type="component" value="Unassembled WGS sequence"/>
</dbReference>
<gene>
    <name evidence="10" type="ORF">CLODIP_2_CD11904</name>
</gene>
<reference evidence="10 11" key="1">
    <citation type="submission" date="2020-04" db="EMBL/GenBank/DDBJ databases">
        <authorList>
            <person name="Alioto T."/>
            <person name="Alioto T."/>
            <person name="Gomez Garrido J."/>
        </authorList>
    </citation>
    <scope>NUCLEOTIDE SEQUENCE [LARGE SCALE GENOMIC DNA]</scope>
</reference>
<name>A0A8S1ECI9_9INSE</name>
<dbReference type="InterPro" id="IPR016201">
    <property type="entry name" value="PSI"/>
</dbReference>
<feature type="region of interest" description="Disordered" evidence="7">
    <location>
        <begin position="232"/>
        <end position="252"/>
    </location>
</feature>
<organism evidence="10 11">
    <name type="scientific">Cloeon dipterum</name>
    <dbReference type="NCBI Taxonomy" id="197152"/>
    <lineage>
        <taxon>Eukaryota</taxon>
        <taxon>Metazoa</taxon>
        <taxon>Ecdysozoa</taxon>
        <taxon>Arthropoda</taxon>
        <taxon>Hexapoda</taxon>
        <taxon>Insecta</taxon>
        <taxon>Pterygota</taxon>
        <taxon>Palaeoptera</taxon>
        <taxon>Ephemeroptera</taxon>
        <taxon>Pisciforma</taxon>
        <taxon>Baetidae</taxon>
        <taxon>Cloeon</taxon>
    </lineage>
</organism>
<evidence type="ECO:0000256" key="6">
    <source>
        <dbReference type="ARBA" id="ARBA00023180"/>
    </source>
</evidence>
<evidence type="ECO:0000313" key="10">
    <source>
        <dbReference type="EMBL" id="CAB3387957.1"/>
    </source>
</evidence>
<evidence type="ECO:0000256" key="1">
    <source>
        <dbReference type="ARBA" id="ARBA00004479"/>
    </source>
</evidence>
<feature type="domain" description="PSI" evidence="9">
    <location>
        <begin position="177"/>
        <end position="222"/>
    </location>
</feature>
<dbReference type="SMART" id="SM00423">
    <property type="entry name" value="PSI"/>
    <property type="match status" value="1"/>
</dbReference>
<comment type="caution">
    <text evidence="10">The sequence shown here is derived from an EMBL/GenBank/DDBJ whole genome shotgun (WGS) entry which is preliminary data.</text>
</comment>
<dbReference type="InterPro" id="IPR031152">
    <property type="entry name" value="PLXDC"/>
</dbReference>
<evidence type="ECO:0000256" key="2">
    <source>
        <dbReference type="ARBA" id="ARBA00022692"/>
    </source>
</evidence>
<dbReference type="AlphaFoldDB" id="A0A8S1ECI9"/>
<dbReference type="GO" id="GO:0016020">
    <property type="term" value="C:membrane"/>
    <property type="evidence" value="ECO:0007669"/>
    <property type="project" value="UniProtKB-SubCell"/>
</dbReference>
<keyword evidence="6" id="KW-0325">Glycoprotein</keyword>
<evidence type="ECO:0000256" key="3">
    <source>
        <dbReference type="ARBA" id="ARBA00022729"/>
    </source>
</evidence>
<evidence type="ECO:0000313" key="11">
    <source>
        <dbReference type="Proteomes" id="UP000494165"/>
    </source>
</evidence>
<evidence type="ECO:0000256" key="8">
    <source>
        <dbReference type="SAM" id="Phobius"/>
    </source>
</evidence>
<keyword evidence="3" id="KW-0732">Signal</keyword>
<keyword evidence="5 8" id="KW-0472">Membrane</keyword>
<evidence type="ECO:0000256" key="5">
    <source>
        <dbReference type="ARBA" id="ARBA00023136"/>
    </source>
</evidence>
<accession>A0A8S1ECI9</accession>